<dbReference type="CDD" id="cd01821">
    <property type="entry name" value="Rhamnogalacturan_acetylesterase_like"/>
    <property type="match status" value="1"/>
</dbReference>
<keyword evidence="5" id="KW-0732">Signal</keyword>
<dbReference type="InterPro" id="IPR013783">
    <property type="entry name" value="Ig-like_fold"/>
</dbReference>
<evidence type="ECO:0000256" key="5">
    <source>
        <dbReference type="SAM" id="SignalP"/>
    </source>
</evidence>
<feature type="signal peptide" evidence="5">
    <location>
        <begin position="1"/>
        <end position="43"/>
    </location>
</feature>
<dbReference type="GO" id="GO:0016798">
    <property type="term" value="F:hydrolase activity, acting on glycosyl bonds"/>
    <property type="evidence" value="ECO:0007669"/>
    <property type="project" value="UniProtKB-KW"/>
</dbReference>
<dbReference type="AlphaFoldDB" id="A0A918QDC7"/>
<evidence type="ECO:0000313" key="7">
    <source>
        <dbReference type="EMBL" id="GGZ40851.1"/>
    </source>
</evidence>
<dbReference type="InterPro" id="IPR036116">
    <property type="entry name" value="FN3_sf"/>
</dbReference>
<feature type="domain" description="Fibronectin type-III" evidence="6">
    <location>
        <begin position="281"/>
        <end position="370"/>
    </location>
</feature>
<keyword evidence="4" id="KW-0119">Carbohydrate metabolism</keyword>
<name>A0A918QDC7_9ACTN</name>
<evidence type="ECO:0000313" key="8">
    <source>
        <dbReference type="Proteomes" id="UP000622166"/>
    </source>
</evidence>
<dbReference type="PROSITE" id="PS51257">
    <property type="entry name" value="PROKAR_LIPOPROTEIN"/>
    <property type="match status" value="1"/>
</dbReference>
<dbReference type="EMBL" id="BMVW01000025">
    <property type="protein sequence ID" value="GGZ40851.1"/>
    <property type="molecule type" value="Genomic_DNA"/>
</dbReference>
<keyword evidence="2" id="KW-0378">Hydrolase</keyword>
<keyword evidence="8" id="KW-1185">Reference proteome</keyword>
<dbReference type="Gene3D" id="2.60.40.10">
    <property type="entry name" value="Immunoglobulins"/>
    <property type="match status" value="1"/>
</dbReference>
<dbReference type="GO" id="GO:0000272">
    <property type="term" value="P:polysaccharide catabolic process"/>
    <property type="evidence" value="ECO:0007669"/>
    <property type="project" value="UniProtKB-KW"/>
</dbReference>
<keyword evidence="3" id="KW-0326">Glycosidase</keyword>
<evidence type="ECO:0000256" key="1">
    <source>
        <dbReference type="ARBA" id="ARBA00008668"/>
    </source>
</evidence>
<dbReference type="PROSITE" id="PS50853">
    <property type="entry name" value="FN3"/>
    <property type="match status" value="1"/>
</dbReference>
<keyword evidence="4" id="KW-0624">Polysaccharide degradation</keyword>
<dbReference type="SUPFAM" id="SSF49785">
    <property type="entry name" value="Galactose-binding domain-like"/>
    <property type="match status" value="1"/>
</dbReference>
<feature type="chain" id="PRO_5036895954" description="Fibronectin type-III domain-containing protein" evidence="5">
    <location>
        <begin position="44"/>
        <end position="516"/>
    </location>
</feature>
<dbReference type="Pfam" id="PF00041">
    <property type="entry name" value="fn3"/>
    <property type="match status" value="1"/>
</dbReference>
<dbReference type="InterPro" id="IPR008979">
    <property type="entry name" value="Galactose-bd-like_sf"/>
</dbReference>
<comment type="caution">
    <text evidence="7">The sequence shown here is derived from an EMBL/GenBank/DDBJ whole genome shotgun (WGS) entry which is preliminary data.</text>
</comment>
<protein>
    <recommendedName>
        <fullName evidence="6">Fibronectin type-III domain-containing protein</fullName>
    </recommendedName>
</protein>
<evidence type="ECO:0000256" key="3">
    <source>
        <dbReference type="ARBA" id="ARBA00023295"/>
    </source>
</evidence>
<evidence type="ECO:0000256" key="4">
    <source>
        <dbReference type="ARBA" id="ARBA00023326"/>
    </source>
</evidence>
<comment type="similarity">
    <text evidence="1">Belongs to the 'GDSL' lipolytic enzyme family.</text>
</comment>
<dbReference type="Pfam" id="PF21254">
    <property type="entry name" value="AGA-YXIM_GBD"/>
    <property type="match status" value="1"/>
</dbReference>
<reference evidence="7" key="1">
    <citation type="journal article" date="2014" name="Int. J. Syst. Evol. Microbiol.">
        <title>Complete genome sequence of Corynebacterium casei LMG S-19264T (=DSM 44701T), isolated from a smear-ripened cheese.</title>
        <authorList>
            <consortium name="US DOE Joint Genome Institute (JGI-PGF)"/>
            <person name="Walter F."/>
            <person name="Albersmeier A."/>
            <person name="Kalinowski J."/>
            <person name="Ruckert C."/>
        </authorList>
    </citation>
    <scope>NUCLEOTIDE SEQUENCE</scope>
    <source>
        <strain evidence="7">JCM 4815</strain>
    </source>
</reference>
<organism evidence="7 8">
    <name type="scientific">Streptomyces poonensis</name>
    <dbReference type="NCBI Taxonomy" id="68255"/>
    <lineage>
        <taxon>Bacteria</taxon>
        <taxon>Bacillati</taxon>
        <taxon>Actinomycetota</taxon>
        <taxon>Actinomycetes</taxon>
        <taxon>Kitasatosporales</taxon>
        <taxon>Streptomycetaceae</taxon>
        <taxon>Streptomyces</taxon>
    </lineage>
</organism>
<dbReference type="PANTHER" id="PTHR43695:SF1">
    <property type="entry name" value="RHAMNOGALACTURONAN ACETYLESTERASE"/>
    <property type="match status" value="1"/>
</dbReference>
<accession>A0A918QDC7</accession>
<gene>
    <name evidence="7" type="ORF">GCM10010365_71880</name>
</gene>
<proteinExistence type="inferred from homology"/>
<dbReference type="InterPro" id="IPR049033">
    <property type="entry name" value="AGA-YXIM_GBD"/>
</dbReference>
<dbReference type="InterPro" id="IPR001087">
    <property type="entry name" value="GDSL"/>
</dbReference>
<dbReference type="Gene3D" id="2.60.120.430">
    <property type="entry name" value="Galactose-binding lectin"/>
    <property type="match status" value="1"/>
</dbReference>
<dbReference type="SMART" id="SM00060">
    <property type="entry name" value="FN3"/>
    <property type="match status" value="1"/>
</dbReference>
<dbReference type="Pfam" id="PF00657">
    <property type="entry name" value="Lipase_GDSL"/>
    <property type="match status" value="1"/>
</dbReference>
<dbReference type="Gene3D" id="3.40.50.1110">
    <property type="entry name" value="SGNH hydrolase"/>
    <property type="match status" value="1"/>
</dbReference>
<reference evidence="7" key="2">
    <citation type="submission" date="2020-09" db="EMBL/GenBank/DDBJ databases">
        <authorList>
            <person name="Sun Q."/>
            <person name="Ohkuma M."/>
        </authorList>
    </citation>
    <scope>NUCLEOTIDE SEQUENCE</scope>
    <source>
        <strain evidence="7">JCM 4815</strain>
    </source>
</reference>
<dbReference type="InterPro" id="IPR036514">
    <property type="entry name" value="SGNH_hydro_sf"/>
</dbReference>
<sequence>MKRTTLTPAGSRGRPGRMASLAALASAACVAAWLPAAPASASADDGITVYLAGDSTVQSYDPYWVPQAGWGQVIDRYLDDDVTVENHAIGGRSSRTFIEQGRLDAILNKIEPGDYLFVQFGHNDASVSIPERYTSPEDYKEFLRTDYIGGARERGAVPVVVTPVSRRSYNSTTGEFNVSFPEYVEAATEVAAEENVPLVDLSASSRAYLDTIGPEEAKSVFLHVPAGVYPNRPDGTADDTHFQEYGAIQMARLVAQDVSGLDTPLAQHVVDAAPPTGVPKKPAAPAAQTVTNEGARLTWKAVHGADIYRIQKREKHVEGAEFTLATTSTVPLADIGGLKEGTTYELRVIAVNGAGESAPSRKLRVTTGVPDQRYDFGPAGSPVHEGFTEVTPETLYTAERGYGFTDTTGMISRDRGSALDALQRDFVALFGGQYEFSADVPDGVYAVTAHVGDLLGSARTNLSVEGQDRGALAGSRSVVKHTFGDVVVNDGRLSVVVSGQTAHLNGLELTRIGDLP</sequence>
<dbReference type="SUPFAM" id="SSF49265">
    <property type="entry name" value="Fibronectin type III"/>
    <property type="match status" value="1"/>
</dbReference>
<dbReference type="SUPFAM" id="SSF52266">
    <property type="entry name" value="SGNH hydrolase"/>
    <property type="match status" value="1"/>
</dbReference>
<evidence type="ECO:0000256" key="2">
    <source>
        <dbReference type="ARBA" id="ARBA00022801"/>
    </source>
</evidence>
<dbReference type="Proteomes" id="UP000622166">
    <property type="component" value="Unassembled WGS sequence"/>
</dbReference>
<dbReference type="PANTHER" id="PTHR43695">
    <property type="entry name" value="PUTATIVE (AFU_ORTHOLOGUE AFUA_2G17250)-RELATED"/>
    <property type="match status" value="1"/>
</dbReference>
<dbReference type="RefSeq" id="WP_189866733.1">
    <property type="nucleotide sequence ID" value="NZ_BMVW01000025.1"/>
</dbReference>
<dbReference type="InterPro" id="IPR003961">
    <property type="entry name" value="FN3_dom"/>
</dbReference>
<evidence type="ECO:0000259" key="6">
    <source>
        <dbReference type="PROSITE" id="PS50853"/>
    </source>
</evidence>
<dbReference type="CDD" id="cd00063">
    <property type="entry name" value="FN3"/>
    <property type="match status" value="1"/>
</dbReference>
<dbReference type="InterPro" id="IPR037459">
    <property type="entry name" value="RhgT-like"/>
</dbReference>